<proteinExistence type="predicted"/>
<protein>
    <submittedName>
        <fullName evidence="1">Uncharacterized protein</fullName>
    </submittedName>
</protein>
<name>A0A3G2KA34_9CAUD</name>
<reference evidence="1 2" key="1">
    <citation type="submission" date="2018-09" db="EMBL/GenBank/DDBJ databases">
        <authorList>
            <person name="Rimple P.A."/>
            <person name="Stoner T.H."/>
            <person name="Garlena R.A."/>
            <person name="Russell D.A."/>
            <person name="Pope W.H."/>
            <person name="Jacobs-Sera D."/>
            <person name="Hatfull G.F."/>
        </authorList>
    </citation>
    <scope>NUCLEOTIDE SEQUENCE [LARGE SCALE GENOMIC DNA]</scope>
</reference>
<keyword evidence="2" id="KW-1185">Reference proteome</keyword>
<gene>
    <name evidence="1" type="primary">41</name>
    <name evidence="1" type="ORF">PBI_AUXILIUM_41</name>
</gene>
<organism evidence="1 2">
    <name type="scientific">Arthrobacter phage Auxilium</name>
    <dbReference type="NCBI Taxonomy" id="2419948"/>
    <lineage>
        <taxon>Viruses</taxon>
        <taxon>Duplodnaviria</taxon>
        <taxon>Heunggongvirae</taxon>
        <taxon>Uroviricota</taxon>
        <taxon>Caudoviricetes</taxon>
        <taxon>Richievirus</taxon>
        <taxon>Richievirus auxilium</taxon>
    </lineage>
</organism>
<evidence type="ECO:0000313" key="2">
    <source>
        <dbReference type="Proteomes" id="UP000266910"/>
    </source>
</evidence>
<sequence length="176" mass="19416">MSEQGAFFDGVREAYEAAQKKLLDLIDGPDKGLHFSEYRKQLNAALQEQQEAHDAMMAAWDAPRIVLGLPDNEQDWKAIAAAHVPIMVHTCDSEAYAAAWNDGYEAAVTQGLADDPTLADDWFQGKLREARAGVLDDAATAIEISPHNSRAKMARHFRNAHAAQLRDMAADERGQE</sequence>
<accession>A0A3G2KA34</accession>
<dbReference type="EMBL" id="MH834598">
    <property type="protein sequence ID" value="AYN55820.1"/>
    <property type="molecule type" value="Genomic_DNA"/>
</dbReference>
<evidence type="ECO:0000313" key="1">
    <source>
        <dbReference type="EMBL" id="AYN55820.1"/>
    </source>
</evidence>
<dbReference type="RefSeq" id="YP_010655860.1">
    <property type="nucleotide sequence ID" value="NC_070832.1"/>
</dbReference>
<dbReference type="GeneID" id="77931732"/>
<dbReference type="KEGG" id="vg:77931732"/>
<dbReference type="Proteomes" id="UP000266910">
    <property type="component" value="Genome"/>
</dbReference>